<keyword evidence="6" id="KW-1185">Reference proteome</keyword>
<keyword evidence="2" id="KW-0012">Acyltransferase</keyword>
<dbReference type="InParanoid" id="G7E9Y5"/>
<dbReference type="InterPro" id="IPR044542">
    <property type="entry name" value="NAA30-like"/>
</dbReference>
<evidence type="ECO:0000259" key="4">
    <source>
        <dbReference type="PROSITE" id="PS51186"/>
    </source>
</evidence>
<evidence type="ECO:0000313" key="6">
    <source>
        <dbReference type="Proteomes" id="UP000009131"/>
    </source>
</evidence>
<dbReference type="RefSeq" id="XP_014568685.1">
    <property type="nucleotide sequence ID" value="XM_014713199.1"/>
</dbReference>
<evidence type="ECO:0000256" key="1">
    <source>
        <dbReference type="ARBA" id="ARBA00022679"/>
    </source>
</evidence>
<dbReference type="HOGENOM" id="CLU_1571035_0_0_1"/>
<reference evidence="5 6" key="2">
    <citation type="journal article" date="2012" name="Open Biol.">
        <title>Characteristics of nucleosomes and linker DNA regions on the genome of the basidiomycete Mixia osmundae revealed by mono- and dinucleosome mapping.</title>
        <authorList>
            <person name="Nishida H."/>
            <person name="Kondo S."/>
            <person name="Matsumoto T."/>
            <person name="Suzuki Y."/>
            <person name="Yoshikawa H."/>
            <person name="Taylor T.D."/>
            <person name="Sugiyama J."/>
        </authorList>
    </citation>
    <scope>NUCLEOTIDE SEQUENCE [LARGE SCALE GENOMIC DNA]</scope>
    <source>
        <strain evidence="6">CBS 9802 / IAM 14324 / JCM 22182 / KY 12970</strain>
    </source>
</reference>
<organism evidence="5 6">
    <name type="scientific">Mixia osmundae (strain CBS 9802 / IAM 14324 / JCM 22182 / KY 12970)</name>
    <dbReference type="NCBI Taxonomy" id="764103"/>
    <lineage>
        <taxon>Eukaryota</taxon>
        <taxon>Fungi</taxon>
        <taxon>Dikarya</taxon>
        <taxon>Basidiomycota</taxon>
        <taxon>Pucciniomycotina</taxon>
        <taxon>Mixiomycetes</taxon>
        <taxon>Mixiales</taxon>
        <taxon>Mixiaceae</taxon>
        <taxon>Mixia</taxon>
    </lineage>
</organism>
<dbReference type="InterPro" id="IPR016181">
    <property type="entry name" value="Acyl_CoA_acyltransferase"/>
</dbReference>
<gene>
    <name evidence="5" type="primary">Mo06153</name>
    <name evidence="5" type="ORF">E5Q_06153</name>
</gene>
<protein>
    <recommendedName>
        <fullName evidence="4">N-acetyltransferase domain-containing protein</fullName>
    </recommendedName>
</protein>
<evidence type="ECO:0000256" key="2">
    <source>
        <dbReference type="ARBA" id="ARBA00023315"/>
    </source>
</evidence>
<comment type="caution">
    <text evidence="5">The sequence shown here is derived from an EMBL/GenBank/DDBJ whole genome shotgun (WGS) entry which is preliminary data.</text>
</comment>
<dbReference type="PANTHER" id="PTHR45896:SF1">
    <property type="entry name" value="N-ALPHA-ACETYLTRANSFERASE 30"/>
    <property type="match status" value="1"/>
</dbReference>
<dbReference type="FunCoup" id="G7E9Y5">
    <property type="interactions" value="16"/>
</dbReference>
<dbReference type="OrthoDB" id="249099at2759"/>
<dbReference type="STRING" id="764103.G7E9Y5"/>
<evidence type="ECO:0000313" key="5">
    <source>
        <dbReference type="EMBL" id="GAA99454.1"/>
    </source>
</evidence>
<proteinExistence type="inferred from homology"/>
<dbReference type="EMBL" id="BABT02000220">
    <property type="protein sequence ID" value="GAA99454.1"/>
    <property type="molecule type" value="Genomic_DNA"/>
</dbReference>
<dbReference type="GO" id="GO:0004596">
    <property type="term" value="F:protein-N-terminal amino-acid acetyltransferase activity"/>
    <property type="evidence" value="ECO:0007669"/>
    <property type="project" value="InterPro"/>
</dbReference>
<dbReference type="Proteomes" id="UP000009131">
    <property type="component" value="Unassembled WGS sequence"/>
</dbReference>
<feature type="domain" description="N-acetyltransferase" evidence="4">
    <location>
        <begin position="30"/>
        <end position="170"/>
    </location>
</feature>
<dbReference type="AlphaFoldDB" id="G7E9Y5"/>
<dbReference type="PROSITE" id="PS51186">
    <property type="entry name" value="GNAT"/>
    <property type="match status" value="1"/>
</dbReference>
<dbReference type="eggNOG" id="KOG3139">
    <property type="taxonomic scope" value="Eukaryota"/>
</dbReference>
<comment type="similarity">
    <text evidence="3">Belongs to the acetyltransferase family. MAK3 subfamily.</text>
</comment>
<sequence>MKNGSLEAAVSNVSLQSPTPPRSDGPAPIIQFRFYAGELDAVQRLIETELSEPYTVYVYHYFLRTWPQLCLLAYDMSSEPAEAVGVIVCKLDVHKSGRRRGYIAMLSIRPDRRKRGIAQQLVKLAIDSIVDEGAEEVRMPLTHLPTARLLHQSKVCVSTGITYRGTDSAI</sequence>
<evidence type="ECO:0000256" key="3">
    <source>
        <dbReference type="ARBA" id="ARBA00024025"/>
    </source>
</evidence>
<name>G7E9Y5_MIXOS</name>
<dbReference type="Pfam" id="PF00583">
    <property type="entry name" value="Acetyltransf_1"/>
    <property type="match status" value="1"/>
</dbReference>
<dbReference type="InterPro" id="IPR000182">
    <property type="entry name" value="GNAT_dom"/>
</dbReference>
<dbReference type="Gene3D" id="3.40.630.30">
    <property type="match status" value="1"/>
</dbReference>
<dbReference type="SUPFAM" id="SSF55729">
    <property type="entry name" value="Acyl-CoA N-acyltransferases (Nat)"/>
    <property type="match status" value="1"/>
</dbReference>
<reference evidence="5 6" key="1">
    <citation type="journal article" date="2011" name="J. Gen. Appl. Microbiol.">
        <title>Draft genome sequencing of the enigmatic basidiomycete Mixia osmundae.</title>
        <authorList>
            <person name="Nishida H."/>
            <person name="Nagatsuka Y."/>
            <person name="Sugiyama J."/>
        </authorList>
    </citation>
    <scope>NUCLEOTIDE SEQUENCE [LARGE SCALE GENOMIC DNA]</scope>
    <source>
        <strain evidence="6">CBS 9802 / IAM 14324 / JCM 22182 / KY 12970</strain>
    </source>
</reference>
<dbReference type="PANTHER" id="PTHR45896">
    <property type="entry name" value="N-ALPHA-ACETYLTRANSFERASE 30"/>
    <property type="match status" value="1"/>
</dbReference>
<dbReference type="CDD" id="cd04301">
    <property type="entry name" value="NAT_SF"/>
    <property type="match status" value="1"/>
</dbReference>
<dbReference type="GO" id="GO:0031417">
    <property type="term" value="C:NatC complex"/>
    <property type="evidence" value="ECO:0007669"/>
    <property type="project" value="TreeGrafter"/>
</dbReference>
<accession>G7E9Y5</accession>
<keyword evidence="1" id="KW-0808">Transferase</keyword>